<protein>
    <submittedName>
        <fullName evidence="1">Uncharacterized protein</fullName>
    </submittedName>
</protein>
<dbReference type="GeneID" id="18935517"/>
<dbReference type="EMBL" id="GL883125">
    <property type="protein sequence ID" value="EGG03271.1"/>
    <property type="molecule type" value="Genomic_DNA"/>
</dbReference>
<dbReference type="HOGENOM" id="CLU_2961292_0_0_1"/>
<dbReference type="RefSeq" id="XP_007413406.1">
    <property type="nucleotide sequence ID" value="XM_007413344.1"/>
</dbReference>
<dbReference type="InParanoid" id="F4RWE6"/>
<dbReference type="Proteomes" id="UP000001072">
    <property type="component" value="Unassembled WGS sequence"/>
</dbReference>
<dbReference type="AlphaFoldDB" id="F4RWE6"/>
<keyword evidence="2" id="KW-1185">Reference proteome</keyword>
<dbReference type="VEuPathDB" id="FungiDB:MELLADRAFT_90290"/>
<evidence type="ECO:0000313" key="2">
    <source>
        <dbReference type="Proteomes" id="UP000001072"/>
    </source>
</evidence>
<reference evidence="2" key="1">
    <citation type="journal article" date="2011" name="Proc. Natl. Acad. Sci. U.S.A.">
        <title>Obligate biotrophy features unraveled by the genomic analysis of rust fungi.</title>
        <authorList>
            <person name="Duplessis S."/>
            <person name="Cuomo C.A."/>
            <person name="Lin Y.-C."/>
            <person name="Aerts A."/>
            <person name="Tisserant E."/>
            <person name="Veneault-Fourrey C."/>
            <person name="Joly D.L."/>
            <person name="Hacquard S."/>
            <person name="Amselem J."/>
            <person name="Cantarel B.L."/>
            <person name="Chiu R."/>
            <person name="Coutinho P.M."/>
            <person name="Feau N."/>
            <person name="Field M."/>
            <person name="Frey P."/>
            <person name="Gelhaye E."/>
            <person name="Goldberg J."/>
            <person name="Grabherr M.G."/>
            <person name="Kodira C.D."/>
            <person name="Kohler A."/>
            <person name="Kuees U."/>
            <person name="Lindquist E.A."/>
            <person name="Lucas S.M."/>
            <person name="Mago R."/>
            <person name="Mauceli E."/>
            <person name="Morin E."/>
            <person name="Murat C."/>
            <person name="Pangilinan J.L."/>
            <person name="Park R."/>
            <person name="Pearson M."/>
            <person name="Quesneville H."/>
            <person name="Rouhier N."/>
            <person name="Sakthikumar S."/>
            <person name="Salamov A.A."/>
            <person name="Schmutz J."/>
            <person name="Selles B."/>
            <person name="Shapiro H."/>
            <person name="Tanguay P."/>
            <person name="Tuskan G.A."/>
            <person name="Henrissat B."/>
            <person name="Van de Peer Y."/>
            <person name="Rouze P."/>
            <person name="Ellis J.G."/>
            <person name="Dodds P.N."/>
            <person name="Schein J.E."/>
            <person name="Zhong S."/>
            <person name="Hamelin R.C."/>
            <person name="Grigoriev I.V."/>
            <person name="Szabo L.J."/>
            <person name="Martin F."/>
        </authorList>
    </citation>
    <scope>NUCLEOTIDE SEQUENCE [LARGE SCALE GENOMIC DNA]</scope>
    <source>
        <strain evidence="2">98AG31 / pathotype 3-4-7</strain>
    </source>
</reference>
<evidence type="ECO:0000313" key="1">
    <source>
        <dbReference type="EMBL" id="EGG03271.1"/>
    </source>
</evidence>
<accession>F4RWE6</accession>
<name>F4RWE6_MELLP</name>
<dbReference type="KEGG" id="mlr:MELLADRAFT_90290"/>
<gene>
    <name evidence="1" type="ORF">MELLADRAFT_90290</name>
</gene>
<sequence length="59" mass="6591">MDPKAVKDVVDRVKAEVGHPTIISNKAGVVDGKSIIDLSLSEIQWYVTAFHDCWVLFTF</sequence>
<proteinExistence type="predicted"/>
<organism evidence="2">
    <name type="scientific">Melampsora larici-populina (strain 98AG31 / pathotype 3-4-7)</name>
    <name type="common">Poplar leaf rust fungus</name>
    <dbReference type="NCBI Taxonomy" id="747676"/>
    <lineage>
        <taxon>Eukaryota</taxon>
        <taxon>Fungi</taxon>
        <taxon>Dikarya</taxon>
        <taxon>Basidiomycota</taxon>
        <taxon>Pucciniomycotina</taxon>
        <taxon>Pucciniomycetes</taxon>
        <taxon>Pucciniales</taxon>
        <taxon>Melampsoraceae</taxon>
        <taxon>Melampsora</taxon>
    </lineage>
</organism>